<dbReference type="EMBL" id="MU003508">
    <property type="protein sequence ID" value="KAF2470358.1"/>
    <property type="molecule type" value="Genomic_DNA"/>
</dbReference>
<dbReference type="Proteomes" id="UP000799755">
    <property type="component" value="Unassembled WGS sequence"/>
</dbReference>
<accession>A0ACB6QTL1</accession>
<keyword evidence="2" id="KW-1185">Reference proteome</keyword>
<proteinExistence type="predicted"/>
<evidence type="ECO:0000313" key="1">
    <source>
        <dbReference type="EMBL" id="KAF2470358.1"/>
    </source>
</evidence>
<reference evidence="1" key="1">
    <citation type="journal article" date="2020" name="Stud. Mycol.">
        <title>101 Dothideomycetes genomes: a test case for predicting lifestyles and emergence of pathogens.</title>
        <authorList>
            <person name="Haridas S."/>
            <person name="Albert R."/>
            <person name="Binder M."/>
            <person name="Bloem J."/>
            <person name="Labutti K."/>
            <person name="Salamov A."/>
            <person name="Andreopoulos B."/>
            <person name="Baker S."/>
            <person name="Barry K."/>
            <person name="Bills G."/>
            <person name="Bluhm B."/>
            <person name="Cannon C."/>
            <person name="Castanera R."/>
            <person name="Culley D."/>
            <person name="Daum C."/>
            <person name="Ezra D."/>
            <person name="Gonzalez J."/>
            <person name="Henrissat B."/>
            <person name="Kuo A."/>
            <person name="Liang C."/>
            <person name="Lipzen A."/>
            <person name="Lutzoni F."/>
            <person name="Magnuson J."/>
            <person name="Mondo S."/>
            <person name="Nolan M."/>
            <person name="Ohm R."/>
            <person name="Pangilinan J."/>
            <person name="Park H.-J."/>
            <person name="Ramirez L."/>
            <person name="Alfaro M."/>
            <person name="Sun H."/>
            <person name="Tritt A."/>
            <person name="Yoshinaga Y."/>
            <person name="Zwiers L.-H."/>
            <person name="Turgeon B."/>
            <person name="Goodwin S."/>
            <person name="Spatafora J."/>
            <person name="Crous P."/>
            <person name="Grigoriev I."/>
        </authorList>
    </citation>
    <scope>NUCLEOTIDE SEQUENCE</scope>
    <source>
        <strain evidence="1">ATCC 200398</strain>
    </source>
</reference>
<gene>
    <name evidence="1" type="ORF">BDR25DRAFT_343117</name>
</gene>
<protein>
    <submittedName>
        <fullName evidence="1">Uncharacterized protein</fullName>
    </submittedName>
</protein>
<comment type="caution">
    <text evidence="1">The sequence shown here is derived from an EMBL/GenBank/DDBJ whole genome shotgun (WGS) entry which is preliminary data.</text>
</comment>
<organism evidence="1 2">
    <name type="scientific">Lindgomyces ingoldianus</name>
    <dbReference type="NCBI Taxonomy" id="673940"/>
    <lineage>
        <taxon>Eukaryota</taxon>
        <taxon>Fungi</taxon>
        <taxon>Dikarya</taxon>
        <taxon>Ascomycota</taxon>
        <taxon>Pezizomycotina</taxon>
        <taxon>Dothideomycetes</taxon>
        <taxon>Pleosporomycetidae</taxon>
        <taxon>Pleosporales</taxon>
        <taxon>Lindgomycetaceae</taxon>
        <taxon>Lindgomyces</taxon>
    </lineage>
</organism>
<name>A0ACB6QTL1_9PLEO</name>
<evidence type="ECO:0000313" key="2">
    <source>
        <dbReference type="Proteomes" id="UP000799755"/>
    </source>
</evidence>
<sequence>MARAHCFRPREPWNLGHPSATFTQQHRMEKATSSTKDDSGDACVICKAEVTAVQYDWRSAEDFKTYTVRSTRPPPNTSTPQTPSENIRRGLLRQRRTTRRPYSTPNPNIALLRRRHVYRHKLYSLHVGANRISRYQNLTPEMVATSPDLQSRAKMWIRRELRVFVFLYSDAEATPAEEATTSSNAEFLLTYIISILKTVDIKSSTGHAEDLLQEFLGRDNARLFLHEVNAWLRSPYTKLEDWDRHVQYTERLPNQFDSDGIAIVRHQTGRCTSRSRSPVPTRRGTWREREALRRYQPD</sequence>